<name>A0A6M2DC12_RHIMP</name>
<keyword evidence="1" id="KW-0732">Signal</keyword>
<evidence type="ECO:0000256" key="1">
    <source>
        <dbReference type="SAM" id="SignalP"/>
    </source>
</evidence>
<protein>
    <submittedName>
        <fullName evidence="2">Putative secreted protein</fullName>
    </submittedName>
</protein>
<sequence>MRRRPDSAPASTAMSSCGLFVAATWVIWATFVLLFAHPAEAQTGRVPIGPKGRVIKDCEWRYRHANVTDDVLSCKKCVKDYELRFPPRRLDVVKMRQTCVKPYTPKEAAIILCNAFHRPSEKRANCIRCVEEYDLPDNATKIQVRDQPGRNGHSR</sequence>
<dbReference type="EMBL" id="GHWJ01009760">
    <property type="protein sequence ID" value="NOV42497.1"/>
    <property type="molecule type" value="Transcribed_RNA"/>
</dbReference>
<feature type="signal peptide" evidence="1">
    <location>
        <begin position="1"/>
        <end position="41"/>
    </location>
</feature>
<evidence type="ECO:0000313" key="2">
    <source>
        <dbReference type="EMBL" id="NOV42497.1"/>
    </source>
</evidence>
<organism evidence="2">
    <name type="scientific">Rhipicephalus microplus</name>
    <name type="common">Cattle tick</name>
    <name type="synonym">Boophilus microplus</name>
    <dbReference type="NCBI Taxonomy" id="6941"/>
    <lineage>
        <taxon>Eukaryota</taxon>
        <taxon>Metazoa</taxon>
        <taxon>Ecdysozoa</taxon>
        <taxon>Arthropoda</taxon>
        <taxon>Chelicerata</taxon>
        <taxon>Arachnida</taxon>
        <taxon>Acari</taxon>
        <taxon>Parasitiformes</taxon>
        <taxon>Ixodida</taxon>
        <taxon>Ixodoidea</taxon>
        <taxon>Ixodidae</taxon>
        <taxon>Rhipicephalinae</taxon>
        <taxon>Rhipicephalus</taxon>
        <taxon>Boophilus</taxon>
    </lineage>
</organism>
<dbReference type="AlphaFoldDB" id="A0A6M2DC12"/>
<accession>A0A6M2DC12</accession>
<feature type="chain" id="PRO_5026673326" evidence="1">
    <location>
        <begin position="42"/>
        <end position="155"/>
    </location>
</feature>
<reference evidence="2" key="1">
    <citation type="submission" date="2019-09" db="EMBL/GenBank/DDBJ databases">
        <title>Organ-specific transcriptomic study of the physiology of the cattle tick, Rhipicephalus microplus.</title>
        <authorList>
            <person name="Tirloni L."/>
            <person name="Braz G."/>
            <person name="Gandara A.C.P."/>
            <person name="Sabadin G.A."/>
            <person name="da Silva R.M."/>
            <person name="Guizzo M.G."/>
            <person name="Machado J.A."/>
            <person name="Costa E.P."/>
            <person name="Gomes H.F."/>
            <person name="Moraes J."/>
            <person name="Mota M.B.S."/>
            <person name="Mesquita R.D."/>
            <person name="Alvarenga P.H."/>
            <person name="Alves F."/>
            <person name="Seixas A."/>
            <person name="da Fonseca R.N."/>
            <person name="Fogaca A."/>
            <person name="Logullo C."/>
            <person name="Tanaka A."/>
            <person name="Daffre S."/>
            <person name="Termignoni C."/>
            <person name="Vaz I.S.Jr."/>
            <person name="Oliveira P.L."/>
            <person name="Ribeiro J.M."/>
        </authorList>
    </citation>
    <scope>NUCLEOTIDE SEQUENCE</scope>
    <source>
        <strain evidence="2">Porto Alegre</strain>
    </source>
</reference>
<dbReference type="PROSITE" id="PS51257">
    <property type="entry name" value="PROKAR_LIPOPROTEIN"/>
    <property type="match status" value="1"/>
</dbReference>
<proteinExistence type="predicted"/>
<dbReference type="VEuPathDB" id="VectorBase:LOC119180854"/>
<dbReference type="OrthoDB" id="6475995at2759"/>